<evidence type="ECO:0000256" key="5">
    <source>
        <dbReference type="ARBA" id="ARBA00023128"/>
    </source>
</evidence>
<protein>
    <recommendedName>
        <fullName evidence="9">Letm1 RBD domain-containing protein</fullName>
    </recommendedName>
</protein>
<sequence>MLASLRNGLVDGLTVTRHHRTSAAVRFRARHVHLSTRARDGVSWRVSGAVAVYSRGSRCVSTTPPPPTSSVAKDVPPPSPGAAPRKPKVDLRPGPVKPPKAYPEPSASQKASESAATSLSSGSESIPTPPGGVPPLPSGTVTEIDHSVIQTAKEDYYDASKHGILKPPPEDASWVGKLYHQAKELFKFYWNGVKLINVNRKRVRDIQARVKGGGDPLTRWEARFIANFRQDALKLIPFLLIVLVAEEVIPLVVIYAPFLLPSTCLLPSQKERIDKKKREKQKDFADSMQLVFRDVYKRSVDHPELTVEKLLDRVAAVSYNGIFALSTFGIPSMRLRRIKKHLANIAADDAFLVREHLGERLTADELREALEERGMCVTDQLSTEAMRTRLRWWLAEINQADNDPIRKRIQLVAANVIGKHDAPA</sequence>
<evidence type="ECO:0000256" key="8">
    <source>
        <dbReference type="SAM" id="MobiDB-lite"/>
    </source>
</evidence>
<gene>
    <name evidence="10" type="ORF">BD310DRAFT_839217</name>
</gene>
<dbReference type="AlphaFoldDB" id="A0A4Q9Q9I6"/>
<dbReference type="InterPro" id="IPR044202">
    <property type="entry name" value="LETM1/MDM38-like"/>
</dbReference>
<evidence type="ECO:0000256" key="7">
    <source>
        <dbReference type="PROSITE-ProRule" id="PRU01094"/>
    </source>
</evidence>
<keyword evidence="3" id="KW-0999">Mitochondrion inner membrane</keyword>
<keyword evidence="5 7" id="KW-0496">Mitochondrion</keyword>
<evidence type="ECO:0000313" key="11">
    <source>
        <dbReference type="Proteomes" id="UP000292082"/>
    </source>
</evidence>
<evidence type="ECO:0000313" key="10">
    <source>
        <dbReference type="EMBL" id="TBU64273.1"/>
    </source>
</evidence>
<evidence type="ECO:0000256" key="4">
    <source>
        <dbReference type="ARBA" id="ARBA00022989"/>
    </source>
</evidence>
<dbReference type="PANTHER" id="PTHR14009">
    <property type="entry name" value="LEUCINE ZIPPER-EF-HAND CONTAINING TRANSMEMBRANE PROTEIN"/>
    <property type="match status" value="1"/>
</dbReference>
<evidence type="ECO:0000256" key="1">
    <source>
        <dbReference type="ARBA" id="ARBA00004434"/>
    </source>
</evidence>
<dbReference type="STRING" id="114155.A0A4Q9Q9I6"/>
<keyword evidence="6" id="KW-0472">Membrane</keyword>
<dbReference type="Pfam" id="PF07766">
    <property type="entry name" value="LETM1_RBD"/>
    <property type="match status" value="2"/>
</dbReference>
<dbReference type="EMBL" id="ML145086">
    <property type="protein sequence ID" value="TBU64273.1"/>
    <property type="molecule type" value="Genomic_DNA"/>
</dbReference>
<organism evidence="10 11">
    <name type="scientific">Dichomitus squalens</name>
    <dbReference type="NCBI Taxonomy" id="114155"/>
    <lineage>
        <taxon>Eukaryota</taxon>
        <taxon>Fungi</taxon>
        <taxon>Dikarya</taxon>
        <taxon>Basidiomycota</taxon>
        <taxon>Agaricomycotina</taxon>
        <taxon>Agaricomycetes</taxon>
        <taxon>Polyporales</taxon>
        <taxon>Polyporaceae</taxon>
        <taxon>Dichomitus</taxon>
    </lineage>
</organism>
<evidence type="ECO:0000256" key="3">
    <source>
        <dbReference type="ARBA" id="ARBA00022792"/>
    </source>
</evidence>
<evidence type="ECO:0000256" key="6">
    <source>
        <dbReference type="ARBA" id="ARBA00023136"/>
    </source>
</evidence>
<feature type="compositionally biased region" description="Low complexity" evidence="8">
    <location>
        <begin position="111"/>
        <end position="125"/>
    </location>
</feature>
<dbReference type="GO" id="GO:0043022">
    <property type="term" value="F:ribosome binding"/>
    <property type="evidence" value="ECO:0007669"/>
    <property type="project" value="InterPro"/>
</dbReference>
<reference evidence="10 11" key="1">
    <citation type="submission" date="2019-01" db="EMBL/GenBank/DDBJ databases">
        <title>Draft genome sequences of three monokaryotic isolates of the white-rot basidiomycete fungus Dichomitus squalens.</title>
        <authorList>
            <consortium name="DOE Joint Genome Institute"/>
            <person name="Lopez S.C."/>
            <person name="Andreopoulos B."/>
            <person name="Pangilinan J."/>
            <person name="Lipzen A."/>
            <person name="Riley R."/>
            <person name="Ahrendt S."/>
            <person name="Ng V."/>
            <person name="Barry K."/>
            <person name="Daum C."/>
            <person name="Grigoriev I.V."/>
            <person name="Hilden K.S."/>
            <person name="Makela M.R."/>
            <person name="de Vries R.P."/>
        </authorList>
    </citation>
    <scope>NUCLEOTIDE SEQUENCE [LARGE SCALE GENOMIC DNA]</scope>
    <source>
        <strain evidence="10 11">CBS 464.89</strain>
    </source>
</reference>
<proteinExistence type="predicted"/>
<accession>A0A4Q9Q9I6</accession>
<dbReference type="Proteomes" id="UP000292082">
    <property type="component" value="Unassembled WGS sequence"/>
</dbReference>
<feature type="domain" description="Letm1 RBD" evidence="9">
    <location>
        <begin position="247"/>
        <end position="424"/>
    </location>
</feature>
<keyword evidence="2" id="KW-0812">Transmembrane</keyword>
<feature type="compositionally biased region" description="Pro residues" evidence="8">
    <location>
        <begin position="127"/>
        <end position="137"/>
    </location>
</feature>
<dbReference type="InterPro" id="IPR033122">
    <property type="entry name" value="LETM1-like_RBD"/>
</dbReference>
<dbReference type="PROSITE" id="PS51758">
    <property type="entry name" value="LETM1_RBD"/>
    <property type="match status" value="1"/>
</dbReference>
<dbReference type="GO" id="GO:0030003">
    <property type="term" value="P:intracellular monoatomic cation homeostasis"/>
    <property type="evidence" value="ECO:0007669"/>
    <property type="project" value="TreeGrafter"/>
</dbReference>
<dbReference type="GO" id="GO:0005743">
    <property type="term" value="C:mitochondrial inner membrane"/>
    <property type="evidence" value="ECO:0007669"/>
    <property type="project" value="UniProtKB-SubCell"/>
</dbReference>
<evidence type="ECO:0000259" key="9">
    <source>
        <dbReference type="PROSITE" id="PS51758"/>
    </source>
</evidence>
<comment type="subcellular location">
    <subcellularLocation>
        <location evidence="1">Mitochondrion inner membrane</location>
        <topology evidence="1">Single-pass membrane protein</topology>
    </subcellularLocation>
</comment>
<dbReference type="PANTHER" id="PTHR14009:SF1">
    <property type="entry name" value="MITOCHONDRIAL PROTON_CALCIUM EXCHANGER PROTEIN"/>
    <property type="match status" value="1"/>
</dbReference>
<keyword evidence="4" id="KW-1133">Transmembrane helix</keyword>
<keyword evidence="11" id="KW-1185">Reference proteome</keyword>
<feature type="region of interest" description="Disordered" evidence="8">
    <location>
        <begin position="55"/>
        <end position="141"/>
    </location>
</feature>
<name>A0A4Q9Q9I6_9APHY</name>
<evidence type="ECO:0000256" key="2">
    <source>
        <dbReference type="ARBA" id="ARBA00022692"/>
    </source>
</evidence>